<feature type="chain" id="PRO_5046588298" evidence="1">
    <location>
        <begin position="20"/>
        <end position="377"/>
    </location>
</feature>
<sequence>MRQLIIGLGILLCSLSVAAEWVEASGQAVIRGGDEADARARATEDAVRRALLYAGASIRSVQQVTNGLLTESSIQLQSQAEVRQVQLVREQRIGRTLEVTIRADIFPQQSRCAGAAYKKPVLVTPFMLRHPQQSVIGDLQNIGDVSARKVHQQLQSLANSALPTWTELHDLHRPLSARERSSLLLQTQADYLVSASIEDVSLGERTDMNLRFWSDARRERFFHLHLQLKQLSTGKVLFQQEYRTQARWDYRKRTSMSPLDHRFWQSSYGEAVSRVLDAAVIDIEEALRCEPFHASISEVGHNRIQLSTGQNVGLQQGDELTILYRQQAVHHDSTRFRVSPLTVRITEIGYDWAVAESINERLLSNVQVGDAVTKLAE</sequence>
<dbReference type="Pfam" id="PF16548">
    <property type="entry name" value="FlgT_N"/>
    <property type="match status" value="1"/>
</dbReference>
<protein>
    <submittedName>
        <fullName evidence="5">Flagellar assembly protein T N-terminal domain-containing protein</fullName>
    </submittedName>
</protein>
<dbReference type="InterPro" id="IPR032370">
    <property type="entry name" value="FlgT_N"/>
</dbReference>
<keyword evidence="5" id="KW-0966">Cell projection</keyword>
<keyword evidence="5" id="KW-0969">Cilium</keyword>
<evidence type="ECO:0000313" key="5">
    <source>
        <dbReference type="EMBL" id="MDP4528301.1"/>
    </source>
</evidence>
<dbReference type="InterPro" id="IPR038165">
    <property type="entry name" value="FlgT_C_sf"/>
</dbReference>
<feature type="domain" description="Flagellar assembly protein T C-terminal" evidence="2">
    <location>
        <begin position="302"/>
        <end position="374"/>
    </location>
</feature>
<dbReference type="Gene3D" id="3.40.50.10610">
    <property type="entry name" value="ABC-type transport auxiliary lipoprotein component"/>
    <property type="match status" value="1"/>
</dbReference>
<dbReference type="InterPro" id="IPR038180">
    <property type="entry name" value="FlgT_N_sf"/>
</dbReference>
<feature type="domain" description="Flagellar assembly protein T middle" evidence="3">
    <location>
        <begin position="111"/>
        <end position="256"/>
    </location>
</feature>
<keyword evidence="1" id="KW-0732">Signal</keyword>
<dbReference type="Proteomes" id="UP001236258">
    <property type="component" value="Unassembled WGS sequence"/>
</dbReference>
<dbReference type="InterPro" id="IPR032386">
    <property type="entry name" value="FlgT_M"/>
</dbReference>
<feature type="signal peptide" evidence="1">
    <location>
        <begin position="1"/>
        <end position="19"/>
    </location>
</feature>
<dbReference type="EMBL" id="JAUZVY010000002">
    <property type="protein sequence ID" value="MDP4528301.1"/>
    <property type="molecule type" value="Genomic_DNA"/>
</dbReference>
<evidence type="ECO:0000259" key="2">
    <source>
        <dbReference type="Pfam" id="PF16538"/>
    </source>
</evidence>
<dbReference type="Gene3D" id="2.40.10.410">
    <property type="entry name" value="FlgT, C-terminal domain"/>
    <property type="match status" value="1"/>
</dbReference>
<dbReference type="Gene3D" id="3.30.1660.40">
    <property type="entry name" value="FlgT, N-terminal domain"/>
    <property type="match status" value="1"/>
</dbReference>
<organism evidence="5 6">
    <name type="scientific">Alkalimonas delamerensis</name>
    <dbReference type="NCBI Taxonomy" id="265981"/>
    <lineage>
        <taxon>Bacteria</taxon>
        <taxon>Pseudomonadati</taxon>
        <taxon>Pseudomonadota</taxon>
        <taxon>Gammaproteobacteria</taxon>
        <taxon>Alkalimonas</taxon>
    </lineage>
</organism>
<evidence type="ECO:0000256" key="1">
    <source>
        <dbReference type="SAM" id="SignalP"/>
    </source>
</evidence>
<keyword evidence="5" id="KW-0282">Flagellum</keyword>
<keyword evidence="6" id="KW-1185">Reference proteome</keyword>
<comment type="caution">
    <text evidence="5">The sequence shown here is derived from an EMBL/GenBank/DDBJ whole genome shotgun (WGS) entry which is preliminary data.</text>
</comment>
<dbReference type="RefSeq" id="WP_305944455.1">
    <property type="nucleotide sequence ID" value="NZ_JAUZVY010000002.1"/>
</dbReference>
<evidence type="ECO:0000313" key="6">
    <source>
        <dbReference type="Proteomes" id="UP001236258"/>
    </source>
</evidence>
<evidence type="ECO:0000259" key="4">
    <source>
        <dbReference type="Pfam" id="PF16548"/>
    </source>
</evidence>
<gene>
    <name evidence="5" type="ORF">Q3O59_04560</name>
</gene>
<evidence type="ECO:0000259" key="3">
    <source>
        <dbReference type="Pfam" id="PF16539"/>
    </source>
</evidence>
<proteinExistence type="predicted"/>
<name>A0ABT9GMW4_9GAMM</name>
<accession>A0ABT9GMW4</accession>
<feature type="domain" description="Flagellar assembly protein T N-terminal" evidence="4">
    <location>
        <begin position="20"/>
        <end position="107"/>
    </location>
</feature>
<dbReference type="Pfam" id="PF16538">
    <property type="entry name" value="FlgT_C"/>
    <property type="match status" value="1"/>
</dbReference>
<dbReference type="Pfam" id="PF16539">
    <property type="entry name" value="FlgT_M"/>
    <property type="match status" value="1"/>
</dbReference>
<dbReference type="InterPro" id="IPR032388">
    <property type="entry name" value="FlgT_C"/>
</dbReference>
<reference evidence="5 6" key="1">
    <citation type="submission" date="2023-08" db="EMBL/GenBank/DDBJ databases">
        <authorList>
            <person name="Joshi A."/>
            <person name="Thite S."/>
        </authorList>
    </citation>
    <scope>NUCLEOTIDE SEQUENCE [LARGE SCALE GENOMIC DNA]</scope>
    <source>
        <strain evidence="5 6">1E1</strain>
    </source>
</reference>